<organism evidence="1 2">
    <name type="scientific">Goodea atripinnis</name>
    <dbReference type="NCBI Taxonomy" id="208336"/>
    <lineage>
        <taxon>Eukaryota</taxon>
        <taxon>Metazoa</taxon>
        <taxon>Chordata</taxon>
        <taxon>Craniata</taxon>
        <taxon>Vertebrata</taxon>
        <taxon>Euteleostomi</taxon>
        <taxon>Actinopterygii</taxon>
        <taxon>Neopterygii</taxon>
        <taxon>Teleostei</taxon>
        <taxon>Neoteleostei</taxon>
        <taxon>Acanthomorphata</taxon>
        <taxon>Ovalentaria</taxon>
        <taxon>Atherinomorphae</taxon>
        <taxon>Cyprinodontiformes</taxon>
        <taxon>Goodeidae</taxon>
        <taxon>Goodea</taxon>
    </lineage>
</organism>
<accession>A0ABV0PMC8</accession>
<proteinExistence type="predicted"/>
<comment type="caution">
    <text evidence="1">The sequence shown here is derived from an EMBL/GenBank/DDBJ whole genome shotgun (WGS) entry which is preliminary data.</text>
</comment>
<feature type="non-terminal residue" evidence="1">
    <location>
        <position position="1"/>
    </location>
</feature>
<reference evidence="1 2" key="1">
    <citation type="submission" date="2021-06" db="EMBL/GenBank/DDBJ databases">
        <authorList>
            <person name="Palmer J.M."/>
        </authorList>
    </citation>
    <scope>NUCLEOTIDE SEQUENCE [LARGE SCALE GENOMIC DNA]</scope>
    <source>
        <strain evidence="1 2">GA_2019</strain>
        <tissue evidence="1">Muscle</tissue>
    </source>
</reference>
<keyword evidence="2" id="KW-1185">Reference proteome</keyword>
<evidence type="ECO:0000313" key="1">
    <source>
        <dbReference type="EMBL" id="MEQ2184553.1"/>
    </source>
</evidence>
<sequence>VRRVRVTLLARSTEYRRIRNQVEVSSPPSSCFPSFSFLYLCNSSAPPAPSNPSVIDLLPTSIKCLFNILVAIKQYKYKKACDLYSGHFLSRCSQNTSHCSYSW</sequence>
<gene>
    <name evidence="1" type="ORF">GOODEAATRI_009193</name>
</gene>
<name>A0ABV0PMC8_9TELE</name>
<dbReference type="Proteomes" id="UP001476798">
    <property type="component" value="Unassembled WGS sequence"/>
</dbReference>
<protein>
    <submittedName>
        <fullName evidence="1">Uncharacterized protein</fullName>
    </submittedName>
</protein>
<evidence type="ECO:0000313" key="2">
    <source>
        <dbReference type="Proteomes" id="UP001476798"/>
    </source>
</evidence>
<dbReference type="EMBL" id="JAHRIO010080471">
    <property type="protein sequence ID" value="MEQ2184553.1"/>
    <property type="molecule type" value="Genomic_DNA"/>
</dbReference>